<dbReference type="Proteomes" id="UP001439008">
    <property type="component" value="Unassembled WGS sequence"/>
</dbReference>
<keyword evidence="2" id="KW-1185">Reference proteome</keyword>
<accession>A0ABV2AGH3</accession>
<gene>
    <name evidence="1" type="ORF">MHBO_000676</name>
</gene>
<protein>
    <submittedName>
        <fullName evidence="1">Uncharacterized protein</fullName>
    </submittedName>
</protein>
<reference evidence="1 2" key="1">
    <citation type="journal article" date="2024" name="BMC Biol.">
        <title>Comparative genomics of Ascetosporea gives new insight into the evolutionary basis for animal parasitism in Rhizaria.</title>
        <authorList>
            <person name="Hiltunen Thoren M."/>
            <person name="Onut-Brannstrom I."/>
            <person name="Alfjorden A."/>
            <person name="Peckova H."/>
            <person name="Swords F."/>
            <person name="Hooper C."/>
            <person name="Holzer A.S."/>
            <person name="Bass D."/>
            <person name="Burki F."/>
        </authorList>
    </citation>
    <scope>NUCLEOTIDE SEQUENCE [LARGE SCALE GENOMIC DNA]</scope>
    <source>
        <strain evidence="1">20-A016</strain>
    </source>
</reference>
<evidence type="ECO:0000313" key="1">
    <source>
        <dbReference type="EMBL" id="MES1918766.1"/>
    </source>
</evidence>
<evidence type="ECO:0000313" key="2">
    <source>
        <dbReference type="Proteomes" id="UP001439008"/>
    </source>
</evidence>
<proteinExistence type="predicted"/>
<name>A0ABV2AGH3_9EUKA</name>
<dbReference type="EMBL" id="JBDODL010000121">
    <property type="protein sequence ID" value="MES1918766.1"/>
    <property type="molecule type" value="Genomic_DNA"/>
</dbReference>
<comment type="caution">
    <text evidence="1">The sequence shown here is derived from an EMBL/GenBank/DDBJ whole genome shotgun (WGS) entry which is preliminary data.</text>
</comment>
<organism evidence="1 2">
    <name type="scientific">Bonamia ostreae</name>
    <dbReference type="NCBI Taxonomy" id="126728"/>
    <lineage>
        <taxon>Eukaryota</taxon>
        <taxon>Sar</taxon>
        <taxon>Rhizaria</taxon>
        <taxon>Endomyxa</taxon>
        <taxon>Ascetosporea</taxon>
        <taxon>Haplosporida</taxon>
        <taxon>Bonamia</taxon>
    </lineage>
</organism>
<sequence length="129" mass="14263">MTASTASALNSRLTTATSPNCIALCLFFSPHSSFFSAILKLLAASLSFVVQMRKSGRFSNFVTALNTVSDKSSSSCLLFFLILSSWRMLAIENFFCSLFRNPRGSSPVFSFAFSHFLFNLPIKETSFLL</sequence>